<dbReference type="GO" id="GO:0005524">
    <property type="term" value="F:ATP binding"/>
    <property type="evidence" value="ECO:0007669"/>
    <property type="project" value="UniProtKB-KW"/>
</dbReference>
<feature type="site" description="Transition state stabilizer" evidence="11">
    <location>
        <position position="15"/>
    </location>
</feature>
<keyword evidence="5 10" id="KW-0547">Nucleotide-binding</keyword>
<dbReference type="PANTHER" id="PTHR43654">
    <property type="entry name" value="GLUTAMATE 5-KINASE"/>
    <property type="match status" value="1"/>
</dbReference>
<dbReference type="GO" id="GO:0016301">
    <property type="term" value="F:kinase activity"/>
    <property type="evidence" value="ECO:0007669"/>
    <property type="project" value="UniProtKB-KW"/>
</dbReference>
<dbReference type="OrthoDB" id="1934954at2759"/>
<comment type="catalytic activity">
    <reaction evidence="9">
        <text>isopentenyl phosphate + ATP = isopentenyl diphosphate + ADP</text>
        <dbReference type="Rhea" id="RHEA:33963"/>
        <dbReference type="ChEBI" id="CHEBI:30616"/>
        <dbReference type="ChEBI" id="CHEBI:65078"/>
        <dbReference type="ChEBI" id="CHEBI:128769"/>
        <dbReference type="ChEBI" id="CHEBI:456216"/>
        <dbReference type="EC" id="2.7.4.26"/>
    </reaction>
</comment>
<feature type="binding site" evidence="10">
    <location>
        <position position="155"/>
    </location>
    <ligand>
        <name>substrate</name>
    </ligand>
</feature>
<evidence type="ECO:0000256" key="4">
    <source>
        <dbReference type="ARBA" id="ARBA00022679"/>
    </source>
</evidence>
<evidence type="ECO:0000313" key="13">
    <source>
        <dbReference type="EMBL" id="RCH93092.1"/>
    </source>
</evidence>
<evidence type="ECO:0000256" key="8">
    <source>
        <dbReference type="ARBA" id="ARBA00023229"/>
    </source>
</evidence>
<accession>A0A367JSZ5</accession>
<dbReference type="GO" id="GO:1901607">
    <property type="term" value="P:alpha-amino acid biosynthetic process"/>
    <property type="evidence" value="ECO:0007669"/>
    <property type="project" value="UniProtKB-ARBA"/>
</dbReference>
<comment type="caution">
    <text evidence="13">The sequence shown here is derived from an EMBL/GenBank/DDBJ whole genome shotgun (WGS) entry which is preliminary data.</text>
</comment>
<dbReference type="InterPro" id="IPR036393">
    <property type="entry name" value="AceGlu_kinase-like_sf"/>
</dbReference>
<evidence type="ECO:0000259" key="12">
    <source>
        <dbReference type="Pfam" id="PF00696"/>
    </source>
</evidence>
<feature type="binding site" evidence="10">
    <location>
        <position position="52"/>
    </location>
    <ligand>
        <name>substrate</name>
    </ligand>
</feature>
<keyword evidence="8" id="KW-0414">Isoprene biosynthesis</keyword>
<feature type="binding site" evidence="10">
    <location>
        <position position="224"/>
    </location>
    <ligand>
        <name>ATP</name>
        <dbReference type="ChEBI" id="CHEBI:30616"/>
    </ligand>
</feature>
<gene>
    <name evidence="13" type="ORF">CU098_006444</name>
</gene>
<dbReference type="GO" id="GO:0102043">
    <property type="term" value="F:isopentenyl phosphate kinase activity"/>
    <property type="evidence" value="ECO:0007669"/>
    <property type="project" value="UniProtKB-EC"/>
</dbReference>
<evidence type="ECO:0000256" key="10">
    <source>
        <dbReference type="PIRSR" id="PIRSR016496-1"/>
    </source>
</evidence>
<feature type="binding site" evidence="10">
    <location>
        <position position="220"/>
    </location>
    <ligand>
        <name>ATP</name>
        <dbReference type="ChEBI" id="CHEBI:30616"/>
    </ligand>
</feature>
<evidence type="ECO:0000313" key="14">
    <source>
        <dbReference type="Proteomes" id="UP000253551"/>
    </source>
</evidence>
<dbReference type="AlphaFoldDB" id="A0A367JSZ5"/>
<dbReference type="InterPro" id="IPR024192">
    <property type="entry name" value="Fosfomycin_R_FomA-type"/>
</dbReference>
<dbReference type="STRING" id="4846.A0A367JSZ5"/>
<evidence type="ECO:0000256" key="3">
    <source>
        <dbReference type="ARBA" id="ARBA00017267"/>
    </source>
</evidence>
<evidence type="ECO:0000256" key="9">
    <source>
        <dbReference type="ARBA" id="ARBA00049063"/>
    </source>
</evidence>
<organism evidence="13 14">
    <name type="scientific">Rhizopus stolonifer</name>
    <name type="common">Rhizopus nigricans</name>
    <dbReference type="NCBI Taxonomy" id="4846"/>
    <lineage>
        <taxon>Eukaryota</taxon>
        <taxon>Fungi</taxon>
        <taxon>Fungi incertae sedis</taxon>
        <taxon>Mucoromycota</taxon>
        <taxon>Mucoromycotina</taxon>
        <taxon>Mucoromycetes</taxon>
        <taxon>Mucorales</taxon>
        <taxon>Mucorineae</taxon>
        <taxon>Rhizopodaceae</taxon>
        <taxon>Rhizopus</taxon>
    </lineage>
</organism>
<proteinExistence type="inferred from homology"/>
<dbReference type="EMBL" id="PJQM01002744">
    <property type="protein sequence ID" value="RCH93092.1"/>
    <property type="molecule type" value="Genomic_DNA"/>
</dbReference>
<keyword evidence="14" id="KW-1185">Reference proteome</keyword>
<dbReference type="PIRSF" id="PIRSF016496">
    <property type="entry name" value="Kin_FomA"/>
    <property type="match status" value="1"/>
</dbReference>
<dbReference type="NCBIfam" id="NF040647">
    <property type="entry name" value="IPPK_Arch"/>
    <property type="match status" value="1"/>
</dbReference>
<keyword evidence="4" id="KW-0808">Transferase</keyword>
<dbReference type="GO" id="GO:0005829">
    <property type="term" value="C:cytosol"/>
    <property type="evidence" value="ECO:0007669"/>
    <property type="project" value="TreeGrafter"/>
</dbReference>
<protein>
    <recommendedName>
        <fullName evidence="3">Isopentenyl phosphate kinase</fullName>
        <ecNumber evidence="2">2.7.4.26</ecNumber>
    </recommendedName>
</protein>
<dbReference type="EC" id="2.7.4.26" evidence="2"/>
<dbReference type="GO" id="GO:0016114">
    <property type="term" value="P:terpenoid biosynthetic process"/>
    <property type="evidence" value="ECO:0007669"/>
    <property type="project" value="TreeGrafter"/>
</dbReference>
<reference evidence="13 14" key="1">
    <citation type="journal article" date="2018" name="G3 (Bethesda)">
        <title>Phylogenetic and Phylogenomic Definition of Rhizopus Species.</title>
        <authorList>
            <person name="Gryganskyi A.P."/>
            <person name="Golan J."/>
            <person name="Dolatabadi S."/>
            <person name="Mondo S."/>
            <person name="Robb S."/>
            <person name="Idnurm A."/>
            <person name="Muszewska A."/>
            <person name="Steczkiewicz K."/>
            <person name="Masonjones S."/>
            <person name="Liao H.L."/>
            <person name="Gajdeczka M.T."/>
            <person name="Anike F."/>
            <person name="Vuek A."/>
            <person name="Anishchenko I.M."/>
            <person name="Voigt K."/>
            <person name="de Hoog G.S."/>
            <person name="Smith M.E."/>
            <person name="Heitman J."/>
            <person name="Vilgalys R."/>
            <person name="Stajich J.E."/>
        </authorList>
    </citation>
    <scope>NUCLEOTIDE SEQUENCE [LARGE SCALE GENOMIC DNA]</scope>
    <source>
        <strain evidence="13 14">LSU 92-RS-03</strain>
    </source>
</reference>
<evidence type="ECO:0000256" key="6">
    <source>
        <dbReference type="ARBA" id="ARBA00022777"/>
    </source>
</evidence>
<evidence type="ECO:0000256" key="1">
    <source>
        <dbReference type="ARBA" id="ARBA00010540"/>
    </source>
</evidence>
<feature type="domain" description="Aspartate/glutamate/uridylate kinase" evidence="12">
    <location>
        <begin position="1"/>
        <end position="241"/>
    </location>
</feature>
<feature type="binding site" evidence="10">
    <location>
        <position position="53"/>
    </location>
    <ligand>
        <name>ATP</name>
        <dbReference type="ChEBI" id="CHEBI:30616"/>
    </ligand>
</feature>
<feature type="binding site" evidence="10">
    <location>
        <position position="176"/>
    </location>
    <ligand>
        <name>ATP</name>
        <dbReference type="ChEBI" id="CHEBI:30616"/>
    </ligand>
</feature>
<sequence>MIVAVKLGGAAIAYKSGVCEYSSHLDVILDQVQSAYEHLKAQGDTLILIHGAGSFGHPQALKYQLKTGWSCLPESNQLKGLCHIRTTLQQLNTKIIAGLDQRGLPVLSLSPMDYMIDQQDLLMDRVRRYLELGCVPVLHGDVVLDRQRGLSILSGDRLLYLLSQSFPVTRCVFVTDVQGLFKADPKLKQADSFVILPHFKCEGIEQDDPVMGPVVDVTGGMKAKVGWAKRIVKECETQVVLCRWGTIEALDMMCLKETFTDQMTRFS</sequence>
<dbReference type="PANTHER" id="PTHR43654:SF1">
    <property type="entry name" value="ISOPENTENYL PHOSPHATE KINASE"/>
    <property type="match status" value="1"/>
</dbReference>
<name>A0A367JSZ5_RHIST</name>
<evidence type="ECO:0000256" key="5">
    <source>
        <dbReference type="ARBA" id="ARBA00022741"/>
    </source>
</evidence>
<dbReference type="Pfam" id="PF00696">
    <property type="entry name" value="AA_kinase"/>
    <property type="match status" value="1"/>
</dbReference>
<evidence type="ECO:0000256" key="2">
    <source>
        <dbReference type="ARBA" id="ARBA00012908"/>
    </source>
</evidence>
<dbReference type="Gene3D" id="3.40.1160.10">
    <property type="entry name" value="Acetylglutamate kinase-like"/>
    <property type="match status" value="1"/>
</dbReference>
<keyword evidence="6" id="KW-0418">Kinase</keyword>
<feature type="binding site" evidence="10">
    <location>
        <position position="57"/>
    </location>
    <ligand>
        <name>substrate</name>
    </ligand>
</feature>
<dbReference type="SUPFAM" id="SSF53633">
    <property type="entry name" value="Carbamate kinase-like"/>
    <property type="match status" value="1"/>
</dbReference>
<keyword evidence="7 10" id="KW-0067">ATP-binding</keyword>
<evidence type="ECO:0000256" key="11">
    <source>
        <dbReference type="PIRSR" id="PIRSR016496-2"/>
    </source>
</evidence>
<dbReference type="Proteomes" id="UP000253551">
    <property type="component" value="Unassembled WGS sequence"/>
</dbReference>
<evidence type="ECO:0000256" key="7">
    <source>
        <dbReference type="ARBA" id="ARBA00022840"/>
    </source>
</evidence>
<comment type="similarity">
    <text evidence="1">Belongs to the isopentenyl phosphate kinase family.</text>
</comment>
<dbReference type="InterPro" id="IPR001048">
    <property type="entry name" value="Asp/Glu/Uridylate_kinase"/>
</dbReference>